<dbReference type="RefSeq" id="WP_196154152.1">
    <property type="nucleotide sequence ID" value="NZ_JADMLG010000034.1"/>
</dbReference>
<evidence type="ECO:0000256" key="1">
    <source>
        <dbReference type="SAM" id="SignalP"/>
    </source>
</evidence>
<feature type="signal peptide" evidence="1">
    <location>
        <begin position="1"/>
        <end position="23"/>
    </location>
</feature>
<reference evidence="2" key="1">
    <citation type="submission" date="2020-11" db="EMBL/GenBank/DDBJ databases">
        <title>Nocardia NEAU-351.nov., a novel actinomycete isolated from the cow dung.</title>
        <authorList>
            <person name="Zhang X."/>
        </authorList>
    </citation>
    <scope>NUCLEOTIDE SEQUENCE</scope>
    <source>
        <strain evidence="2">NEAU-351</strain>
    </source>
</reference>
<accession>A0A931II55</accession>
<dbReference type="Proteomes" id="UP000655751">
    <property type="component" value="Unassembled WGS sequence"/>
</dbReference>
<name>A0A931II55_9NOCA</name>
<organism evidence="2 3">
    <name type="scientific">Nocardia bovistercoris</name>
    <dbReference type="NCBI Taxonomy" id="2785916"/>
    <lineage>
        <taxon>Bacteria</taxon>
        <taxon>Bacillati</taxon>
        <taxon>Actinomycetota</taxon>
        <taxon>Actinomycetes</taxon>
        <taxon>Mycobacteriales</taxon>
        <taxon>Nocardiaceae</taxon>
        <taxon>Nocardia</taxon>
    </lineage>
</organism>
<keyword evidence="3" id="KW-1185">Reference proteome</keyword>
<evidence type="ECO:0000313" key="2">
    <source>
        <dbReference type="EMBL" id="MBH0781871.1"/>
    </source>
</evidence>
<keyword evidence="1" id="KW-0732">Signal</keyword>
<sequence>MVEPITTAIFFALKALAGSAAHGAATATASHAATTVAASVGKGLYVAAHSPGVAHTIATHAVSAYQAGGALQAAEVVGGLTAGTGVVYGVAQKADKMLNGARTGDYGTAARNGRSIAKTAGRYLAY</sequence>
<proteinExistence type="predicted"/>
<dbReference type="AlphaFoldDB" id="A0A931II55"/>
<protein>
    <submittedName>
        <fullName evidence="2">Uncharacterized protein</fullName>
    </submittedName>
</protein>
<feature type="chain" id="PRO_5039306808" evidence="1">
    <location>
        <begin position="24"/>
        <end position="126"/>
    </location>
</feature>
<gene>
    <name evidence="2" type="ORF">IT779_36925</name>
</gene>
<comment type="caution">
    <text evidence="2">The sequence shown here is derived from an EMBL/GenBank/DDBJ whole genome shotgun (WGS) entry which is preliminary data.</text>
</comment>
<evidence type="ECO:0000313" key="3">
    <source>
        <dbReference type="Proteomes" id="UP000655751"/>
    </source>
</evidence>
<dbReference type="EMBL" id="JADMLG010000034">
    <property type="protein sequence ID" value="MBH0781871.1"/>
    <property type="molecule type" value="Genomic_DNA"/>
</dbReference>